<comment type="similarity">
    <text evidence="3">Belongs to the ATPase gamma chain family.</text>
</comment>
<organism evidence="10 11">
    <name type="scientific">Culicoidibacter larvae</name>
    <dbReference type="NCBI Taxonomy" id="2579976"/>
    <lineage>
        <taxon>Bacteria</taxon>
        <taxon>Bacillati</taxon>
        <taxon>Bacillota</taxon>
        <taxon>Culicoidibacteria</taxon>
        <taxon>Culicoidibacterales</taxon>
        <taxon>Culicoidibacteraceae</taxon>
        <taxon>Culicoidibacter</taxon>
    </lineage>
</organism>
<dbReference type="PRINTS" id="PR00126">
    <property type="entry name" value="ATPASEGAMMA"/>
</dbReference>
<keyword evidence="6" id="KW-0406">Ion transport</keyword>
<dbReference type="InterPro" id="IPR035968">
    <property type="entry name" value="ATP_synth_F1_ATPase_gsu"/>
</dbReference>
<comment type="subcellular location">
    <subcellularLocation>
        <location evidence="2">Membrane</location>
        <topology evidence="2">Peripheral membrane protein</topology>
    </subcellularLocation>
</comment>
<dbReference type="Pfam" id="PF00231">
    <property type="entry name" value="ATP-synt"/>
    <property type="match status" value="1"/>
</dbReference>
<dbReference type="Gene3D" id="3.40.1380.10">
    <property type="match status" value="1"/>
</dbReference>
<dbReference type="InterPro" id="IPR000131">
    <property type="entry name" value="ATP_synth_F1_gsu"/>
</dbReference>
<gene>
    <name evidence="10" type="ORF">FEZ08_03820</name>
</gene>
<dbReference type="GO" id="GO:0046933">
    <property type="term" value="F:proton-transporting ATP synthase activity, rotational mechanism"/>
    <property type="evidence" value="ECO:0007669"/>
    <property type="project" value="InterPro"/>
</dbReference>
<evidence type="ECO:0000256" key="3">
    <source>
        <dbReference type="ARBA" id="ARBA00007681"/>
    </source>
</evidence>
<dbReference type="PANTHER" id="PTHR11693">
    <property type="entry name" value="ATP SYNTHASE GAMMA CHAIN"/>
    <property type="match status" value="1"/>
</dbReference>
<evidence type="ECO:0000313" key="10">
    <source>
        <dbReference type="EMBL" id="TLG76814.1"/>
    </source>
</evidence>
<protein>
    <submittedName>
        <fullName evidence="10">F0F1 ATP synthase subunit gamma</fullName>
    </submittedName>
</protein>
<keyword evidence="4" id="KW-0813">Transport</keyword>
<proteinExistence type="inferred from homology"/>
<dbReference type="OrthoDB" id="9812769at2"/>
<comment type="caution">
    <text evidence="10">The sequence shown here is derived from an EMBL/GenBank/DDBJ whole genome shotgun (WGS) entry which is preliminary data.</text>
</comment>
<evidence type="ECO:0000256" key="1">
    <source>
        <dbReference type="ARBA" id="ARBA00003456"/>
    </source>
</evidence>
<evidence type="ECO:0000256" key="8">
    <source>
        <dbReference type="ARBA" id="ARBA00023196"/>
    </source>
</evidence>
<evidence type="ECO:0000256" key="9">
    <source>
        <dbReference type="ARBA" id="ARBA00023310"/>
    </source>
</evidence>
<dbReference type="SUPFAM" id="SSF52943">
    <property type="entry name" value="ATP synthase (F1-ATPase), gamma subunit"/>
    <property type="match status" value="1"/>
</dbReference>
<name>A0A5R8QGB2_9FIRM</name>
<keyword evidence="11" id="KW-1185">Reference proteome</keyword>
<dbReference type="EMBL" id="VBWP01000002">
    <property type="protein sequence ID" value="TLG76814.1"/>
    <property type="molecule type" value="Genomic_DNA"/>
</dbReference>
<comment type="function">
    <text evidence="1">Produces ATP from ADP in the presence of a proton gradient across the membrane. The gamma chain is believed to be important in regulating ATPase activity and the flow of protons through the CF(0) complex.</text>
</comment>
<evidence type="ECO:0000256" key="6">
    <source>
        <dbReference type="ARBA" id="ARBA00023065"/>
    </source>
</evidence>
<dbReference type="GO" id="GO:0045259">
    <property type="term" value="C:proton-transporting ATP synthase complex"/>
    <property type="evidence" value="ECO:0007669"/>
    <property type="project" value="UniProtKB-KW"/>
</dbReference>
<dbReference type="Proteomes" id="UP000306912">
    <property type="component" value="Unassembled WGS sequence"/>
</dbReference>
<dbReference type="Gene3D" id="1.10.287.80">
    <property type="entry name" value="ATP synthase, gamma subunit, helix hairpin domain"/>
    <property type="match status" value="1"/>
</dbReference>
<evidence type="ECO:0000256" key="2">
    <source>
        <dbReference type="ARBA" id="ARBA00004170"/>
    </source>
</evidence>
<keyword evidence="7" id="KW-0472">Membrane</keyword>
<evidence type="ECO:0000256" key="4">
    <source>
        <dbReference type="ARBA" id="ARBA00022448"/>
    </source>
</evidence>
<keyword evidence="5" id="KW-0375">Hydrogen ion transport</keyword>
<dbReference type="AlphaFoldDB" id="A0A5R8QGB2"/>
<dbReference type="CDD" id="cd12151">
    <property type="entry name" value="F1-ATPase_gamma"/>
    <property type="match status" value="1"/>
</dbReference>
<accession>A0A5R8QGB2</accession>
<keyword evidence="9" id="KW-0066">ATP synthesis</keyword>
<sequence length="286" mass="32249">MQELTKKINALNTTKKIVRVTELSTLSKLGGYRQRAESAVAYYTTILKSLQQLSNTISFGAGEGTEENIAILMVTSNRGLCGAYNLEVFKQIDKLLTTLPTDANKEFIVIGNQGQRYLERKEQTIIQTINEPLEAINLEQATILTTELIRNIRSGRFDSIYVVFTQYLNAVQSQAQFTKIYPDLPEAEVATVTDELSGVLDFEEQDDELEYQLLENYLCGLIYSMLLYSVASEYCARRIAMKAANENTSERLDESIALRKKSRLQQATGELIDIITGAQIIKEEKE</sequence>
<dbReference type="InParanoid" id="A0A5R8QGB2"/>
<evidence type="ECO:0000256" key="5">
    <source>
        <dbReference type="ARBA" id="ARBA00022781"/>
    </source>
</evidence>
<evidence type="ECO:0000313" key="11">
    <source>
        <dbReference type="Proteomes" id="UP000306912"/>
    </source>
</evidence>
<keyword evidence="8" id="KW-0139">CF(1)</keyword>
<evidence type="ECO:0000256" key="7">
    <source>
        <dbReference type="ARBA" id="ARBA00023136"/>
    </source>
</evidence>
<dbReference type="PANTHER" id="PTHR11693:SF22">
    <property type="entry name" value="ATP SYNTHASE SUBUNIT GAMMA, MITOCHONDRIAL"/>
    <property type="match status" value="1"/>
</dbReference>
<reference evidence="10 11" key="1">
    <citation type="submission" date="2019-05" db="EMBL/GenBank/DDBJ databases">
        <title>Culicoidintestinum kansasii gen. nov., sp. nov. from the gastrointestinal tract of the biting midge, Culicoides sonorensis.</title>
        <authorList>
            <person name="Neupane S."/>
            <person name="Ghosh A."/>
            <person name="Gunther S."/>
            <person name="Martin K."/>
            <person name="Zurek L."/>
        </authorList>
    </citation>
    <scope>NUCLEOTIDE SEQUENCE [LARGE SCALE GENOMIC DNA]</scope>
    <source>
        <strain evidence="10 11">CS-1</strain>
    </source>
</reference>